<evidence type="ECO:0000313" key="9">
    <source>
        <dbReference type="EMBL" id="KAL0090006.1"/>
    </source>
</evidence>
<keyword evidence="4 7" id="KW-1133">Transmembrane helix</keyword>
<feature type="transmembrane region" description="Helical" evidence="7">
    <location>
        <begin position="26"/>
        <end position="44"/>
    </location>
</feature>
<dbReference type="InterPro" id="IPR038770">
    <property type="entry name" value="Na+/solute_symporter_sf"/>
</dbReference>
<keyword evidence="5" id="KW-0406">Ion transport</keyword>
<dbReference type="Gene3D" id="1.20.1530.20">
    <property type="match status" value="1"/>
</dbReference>
<evidence type="ECO:0000256" key="2">
    <source>
        <dbReference type="ARBA" id="ARBA00022448"/>
    </source>
</evidence>
<evidence type="ECO:0000313" key="10">
    <source>
        <dbReference type="Proteomes" id="UP001448207"/>
    </source>
</evidence>
<keyword evidence="10" id="KW-1185">Reference proteome</keyword>
<organism evidence="9 10">
    <name type="scientific">Phycomyces blakesleeanus</name>
    <dbReference type="NCBI Taxonomy" id="4837"/>
    <lineage>
        <taxon>Eukaryota</taxon>
        <taxon>Fungi</taxon>
        <taxon>Fungi incertae sedis</taxon>
        <taxon>Mucoromycota</taxon>
        <taxon>Mucoromycotina</taxon>
        <taxon>Mucoromycetes</taxon>
        <taxon>Mucorales</taxon>
        <taxon>Phycomycetaceae</taxon>
        <taxon>Phycomyces</taxon>
    </lineage>
</organism>
<dbReference type="Proteomes" id="UP001448207">
    <property type="component" value="Unassembled WGS sequence"/>
</dbReference>
<feature type="transmembrane region" description="Helical" evidence="7">
    <location>
        <begin position="56"/>
        <end position="76"/>
    </location>
</feature>
<evidence type="ECO:0000259" key="8">
    <source>
        <dbReference type="Pfam" id="PF00999"/>
    </source>
</evidence>
<feature type="domain" description="Cation/H+ exchanger transmembrane" evidence="8">
    <location>
        <begin position="36"/>
        <end position="122"/>
    </location>
</feature>
<sequence>MSAKAPQQAGVFAGLNPSQFNASDPIVLFIIQSTIILVFCRLLAVPLGWLKQPRVIAEVIAGIVLGPSVMGRIPGFKDAIFPTASLPFINLIATIGLVFFLFQVGLEVDLRVVRRDWRKSIAI</sequence>
<protein>
    <recommendedName>
        <fullName evidence="8">Cation/H+ exchanger transmembrane domain-containing protein</fullName>
    </recommendedName>
</protein>
<dbReference type="InterPro" id="IPR050794">
    <property type="entry name" value="CPA2_transporter"/>
</dbReference>
<dbReference type="PANTHER" id="PTHR32468">
    <property type="entry name" value="CATION/H + ANTIPORTER"/>
    <property type="match status" value="1"/>
</dbReference>
<evidence type="ECO:0000256" key="1">
    <source>
        <dbReference type="ARBA" id="ARBA00004141"/>
    </source>
</evidence>
<dbReference type="EMBL" id="JBCLYO010000004">
    <property type="protein sequence ID" value="KAL0090006.1"/>
    <property type="molecule type" value="Genomic_DNA"/>
</dbReference>
<name>A0ABR3B648_PHYBL</name>
<dbReference type="InterPro" id="IPR006153">
    <property type="entry name" value="Cation/H_exchanger_TM"/>
</dbReference>
<evidence type="ECO:0000256" key="5">
    <source>
        <dbReference type="ARBA" id="ARBA00023065"/>
    </source>
</evidence>
<evidence type="ECO:0000256" key="4">
    <source>
        <dbReference type="ARBA" id="ARBA00022989"/>
    </source>
</evidence>
<proteinExistence type="predicted"/>
<evidence type="ECO:0000256" key="6">
    <source>
        <dbReference type="ARBA" id="ARBA00023136"/>
    </source>
</evidence>
<reference evidence="9 10" key="1">
    <citation type="submission" date="2024-04" db="EMBL/GenBank/DDBJ databases">
        <title>Symmetric and asymmetric DNA N6-adenine methylation regulates different biological responses in Mucorales.</title>
        <authorList>
            <consortium name="Lawrence Berkeley National Laboratory"/>
            <person name="Lax C."/>
            <person name="Mondo S.J."/>
            <person name="Osorio-Concepcion M."/>
            <person name="Muszewska A."/>
            <person name="Corrochano-Luque M."/>
            <person name="Gutierrez G."/>
            <person name="Riley R."/>
            <person name="Lipzen A."/>
            <person name="Guo J."/>
            <person name="Hundley H."/>
            <person name="Amirebrahimi M."/>
            <person name="Ng V."/>
            <person name="Lorenzo-Gutierrez D."/>
            <person name="Binder U."/>
            <person name="Yang J."/>
            <person name="Song Y."/>
            <person name="Canovas D."/>
            <person name="Navarro E."/>
            <person name="Freitag M."/>
            <person name="Gabaldon T."/>
            <person name="Grigoriev I.V."/>
            <person name="Corrochano L.M."/>
            <person name="Nicolas F.E."/>
            <person name="Garre V."/>
        </authorList>
    </citation>
    <scope>NUCLEOTIDE SEQUENCE [LARGE SCALE GENOMIC DNA]</scope>
    <source>
        <strain evidence="9 10">L51</strain>
    </source>
</reference>
<accession>A0ABR3B648</accession>
<evidence type="ECO:0000256" key="7">
    <source>
        <dbReference type="SAM" id="Phobius"/>
    </source>
</evidence>
<gene>
    <name evidence="9" type="ORF">J3Q64DRAFT_1727882</name>
</gene>
<dbReference type="Pfam" id="PF00999">
    <property type="entry name" value="Na_H_Exchanger"/>
    <property type="match status" value="1"/>
</dbReference>
<feature type="non-terminal residue" evidence="9">
    <location>
        <position position="123"/>
    </location>
</feature>
<dbReference type="PANTHER" id="PTHR32468:SF0">
    <property type="entry name" value="K(+)_H(+) ANTIPORTER 1"/>
    <property type="match status" value="1"/>
</dbReference>
<feature type="transmembrane region" description="Helical" evidence="7">
    <location>
        <begin position="88"/>
        <end position="110"/>
    </location>
</feature>
<keyword evidence="6 7" id="KW-0472">Membrane</keyword>
<evidence type="ECO:0000256" key="3">
    <source>
        <dbReference type="ARBA" id="ARBA00022692"/>
    </source>
</evidence>
<comment type="subcellular location">
    <subcellularLocation>
        <location evidence="1">Membrane</location>
        <topology evidence="1">Multi-pass membrane protein</topology>
    </subcellularLocation>
</comment>
<keyword evidence="2" id="KW-0813">Transport</keyword>
<comment type="caution">
    <text evidence="9">The sequence shown here is derived from an EMBL/GenBank/DDBJ whole genome shotgun (WGS) entry which is preliminary data.</text>
</comment>
<keyword evidence="3 7" id="KW-0812">Transmembrane</keyword>